<accession>A0A7S0D5S9</accession>
<proteinExistence type="predicted"/>
<sequence>MAAMTIGALGLIVPPRPNPPSQFTAQMELLGFYGGEQTLYYDRERKMSATRLPGFDFLKKLHLSFSINQTIYTKEKDTFWLSNRKCLPASNGGFKDMWAWLNDAYFAGTDSVNGTECNVWNFTSVKANLSLCAVGDMPLRYFTQTYGALPGANVSAQSTTAIFKNVTVGPPSSSDIEVPKTCYGKPMVCDEDPGGRYLSKDFFIAHPEDKFNISNQDLADVLGDTIFTCVDVIRNNTQKDEYSLISHYRISLDTRYGIYALCNGYPGQCIERDLFHVGREAAFGFKDLAGQCANNSDIGNWYSMPSAGRCESRAQLMDGTCTWLIEERVKTINLTCPFEERGMLKACYEYDPKKPVFDAARIIFENSFASEDPAKGGCKDLGGPTF</sequence>
<dbReference type="AlphaFoldDB" id="A0A7S0D5S9"/>
<gene>
    <name evidence="1" type="ORF">LAMO00422_LOCUS7595</name>
</gene>
<evidence type="ECO:0000313" key="1">
    <source>
        <dbReference type="EMBL" id="CAD8444220.1"/>
    </source>
</evidence>
<protein>
    <submittedName>
        <fullName evidence="1">Uncharacterized protein</fullName>
    </submittedName>
</protein>
<organism evidence="1">
    <name type="scientific">Amorphochlora amoebiformis</name>
    <dbReference type="NCBI Taxonomy" id="1561963"/>
    <lineage>
        <taxon>Eukaryota</taxon>
        <taxon>Sar</taxon>
        <taxon>Rhizaria</taxon>
        <taxon>Cercozoa</taxon>
        <taxon>Chlorarachniophyceae</taxon>
        <taxon>Amorphochlora</taxon>
    </lineage>
</organism>
<name>A0A7S0D5S9_9EUKA</name>
<reference evidence="1" key="1">
    <citation type="submission" date="2021-01" db="EMBL/GenBank/DDBJ databases">
        <authorList>
            <person name="Corre E."/>
            <person name="Pelletier E."/>
            <person name="Niang G."/>
            <person name="Scheremetjew M."/>
            <person name="Finn R."/>
            <person name="Kale V."/>
            <person name="Holt S."/>
            <person name="Cochrane G."/>
            <person name="Meng A."/>
            <person name="Brown T."/>
            <person name="Cohen L."/>
        </authorList>
    </citation>
    <scope>NUCLEOTIDE SEQUENCE</scope>
    <source>
        <strain evidence="1">CCMP2058</strain>
    </source>
</reference>
<dbReference type="EMBL" id="HBEM01010850">
    <property type="protein sequence ID" value="CAD8444220.1"/>
    <property type="molecule type" value="Transcribed_RNA"/>
</dbReference>